<sequence length="143" mass="16725">MNKLLPVLPREMRCKPPNAEIQHKNVRGHICYFENITNYHKEDLNHGKIRLHINEDSDKIEGQQFVYFIKQELVDFEIEECEYNNPIVDPGPEVFFDYATLKLHVELGGGSNDSVGNIATNIRLVDNDKKEKKERKKRVFKIS</sequence>
<proteinExistence type="predicted"/>
<evidence type="ECO:0000313" key="1">
    <source>
        <dbReference type="EMBL" id="QHS84745.1"/>
    </source>
</evidence>
<organism evidence="1">
    <name type="scientific">viral metagenome</name>
    <dbReference type="NCBI Taxonomy" id="1070528"/>
    <lineage>
        <taxon>unclassified sequences</taxon>
        <taxon>metagenomes</taxon>
        <taxon>organismal metagenomes</taxon>
    </lineage>
</organism>
<accession>A0A6C0AZW2</accession>
<protein>
    <submittedName>
        <fullName evidence="1">Uncharacterized protein</fullName>
    </submittedName>
</protein>
<dbReference type="EMBL" id="MN738812">
    <property type="protein sequence ID" value="QHS84745.1"/>
    <property type="molecule type" value="Genomic_DNA"/>
</dbReference>
<dbReference type="AlphaFoldDB" id="A0A6C0AZW2"/>
<name>A0A6C0AZW2_9ZZZZ</name>
<reference evidence="1" key="1">
    <citation type="journal article" date="2020" name="Nature">
        <title>Giant virus diversity and host interactions through global metagenomics.</title>
        <authorList>
            <person name="Schulz F."/>
            <person name="Roux S."/>
            <person name="Paez-Espino D."/>
            <person name="Jungbluth S."/>
            <person name="Walsh D.A."/>
            <person name="Denef V.J."/>
            <person name="McMahon K.D."/>
            <person name="Konstantinidis K.T."/>
            <person name="Eloe-Fadrosh E.A."/>
            <person name="Kyrpides N.C."/>
            <person name="Woyke T."/>
        </authorList>
    </citation>
    <scope>NUCLEOTIDE SEQUENCE</scope>
    <source>
        <strain evidence="1">GVMAG-S-ERX556022-25</strain>
    </source>
</reference>